<evidence type="ECO:0000313" key="3">
    <source>
        <dbReference type="EMBL" id="MDT2732196.1"/>
    </source>
</evidence>
<reference evidence="4 5" key="1">
    <citation type="submission" date="2016-06" db="EMBL/GenBank/DDBJ databases">
        <authorList>
            <person name="Haines A.N."/>
            <person name="Council K.R."/>
        </authorList>
    </citation>
    <scope>NUCLEOTIDE SEQUENCE [LARGE SCALE GENOMIC DNA]</scope>
    <source>
        <strain evidence="4 5">SP158-29</strain>
    </source>
</reference>
<dbReference type="STRING" id="936154.STP_0039"/>
<accession>A0A0E2UCZ2</accession>
<dbReference type="Proteomes" id="UP001180515">
    <property type="component" value="Unassembled WGS sequence"/>
</dbReference>
<proteinExistence type="predicted"/>
<keyword evidence="2" id="KW-1133">Transmembrane helix</keyword>
<reference evidence="3" key="2">
    <citation type="submission" date="2023-03" db="EMBL/GenBank/DDBJ databases">
        <authorList>
            <person name="Shen W."/>
            <person name="Cai J."/>
        </authorList>
    </citation>
    <scope>NUCLEOTIDE SEQUENCE</scope>
    <source>
        <strain evidence="3">P82-2</strain>
    </source>
</reference>
<dbReference type="PANTHER" id="PTHR43215:SF14">
    <property type="entry name" value="RADIAL SPOKE HEAD 1 HOMOLOG"/>
    <property type="match status" value="1"/>
</dbReference>
<dbReference type="Gene3D" id="2.20.110.10">
    <property type="entry name" value="Histone H3 K4-specific methyltransferase SET7/9 N-terminal domain"/>
    <property type="match status" value="2"/>
</dbReference>
<dbReference type="PIRSF" id="PIRSF034300">
    <property type="entry name" value="UCP034300"/>
    <property type="match status" value="1"/>
</dbReference>
<evidence type="ECO:0000256" key="1">
    <source>
        <dbReference type="ARBA" id="ARBA00022737"/>
    </source>
</evidence>
<keyword evidence="2" id="KW-0472">Membrane</keyword>
<dbReference type="InterPro" id="IPR014590">
    <property type="entry name" value="UCP034300_MORN_rpt-cont"/>
</dbReference>
<dbReference type="AlphaFoldDB" id="A0A0E2UCZ2"/>
<sequence>MEQIKQFFKRFNITRAQIEIFSVIILLVLGLSVFMINHKSKTALTYDQGHIKYTGYVINHRMNGQGTLVYANGDKYEGDFKQGVFEGQGTFTSRTGWSYKGDFKKGQADGKGTLKAKNNKVYKGTFKQGIFQK</sequence>
<dbReference type="EMBL" id="NSGR01000006">
    <property type="protein sequence ID" value="PCH12983.1"/>
    <property type="molecule type" value="Genomic_DNA"/>
</dbReference>
<feature type="transmembrane region" description="Helical" evidence="2">
    <location>
        <begin position="20"/>
        <end position="36"/>
    </location>
</feature>
<dbReference type="EMBL" id="JARQAG010000012">
    <property type="protein sequence ID" value="MDT2732196.1"/>
    <property type="molecule type" value="Genomic_DNA"/>
</dbReference>
<dbReference type="eggNOG" id="COG4642">
    <property type="taxonomic scope" value="Bacteria"/>
</dbReference>
<keyword evidence="2" id="KW-0812">Transmembrane</keyword>
<dbReference type="InterPro" id="IPR003409">
    <property type="entry name" value="MORN"/>
</dbReference>
<dbReference type="Proteomes" id="UP000217465">
    <property type="component" value="Unassembled WGS sequence"/>
</dbReference>
<dbReference type="SMART" id="SM00698">
    <property type="entry name" value="MORN"/>
    <property type="match status" value="3"/>
</dbReference>
<dbReference type="OMA" id="GWKYEGD"/>
<evidence type="ECO:0000256" key="2">
    <source>
        <dbReference type="SAM" id="Phobius"/>
    </source>
</evidence>
<organism evidence="4 5">
    <name type="scientific">Streptococcus parauberis</name>
    <dbReference type="NCBI Taxonomy" id="1348"/>
    <lineage>
        <taxon>Bacteria</taxon>
        <taxon>Bacillati</taxon>
        <taxon>Bacillota</taxon>
        <taxon>Bacilli</taxon>
        <taxon>Lactobacillales</taxon>
        <taxon>Streptococcaceae</taxon>
        <taxon>Streptococcus</taxon>
    </lineage>
</organism>
<dbReference type="SUPFAM" id="SSF82185">
    <property type="entry name" value="Histone H3 K4-specific methyltransferase SET7/9 N-terminal domain"/>
    <property type="match status" value="1"/>
</dbReference>
<protein>
    <submittedName>
        <fullName evidence="4">MORN repeat protein</fullName>
    </submittedName>
</protein>
<keyword evidence="1" id="KW-0677">Repeat</keyword>
<dbReference type="GeneID" id="61421591"/>
<evidence type="ECO:0000313" key="4">
    <source>
        <dbReference type="EMBL" id="PCH12983.1"/>
    </source>
</evidence>
<comment type="caution">
    <text evidence="4">The sequence shown here is derived from an EMBL/GenBank/DDBJ whole genome shotgun (WGS) entry which is preliminary data.</text>
</comment>
<name>A0A0E2UCZ2_9STRE</name>
<dbReference type="PANTHER" id="PTHR43215">
    <property type="entry name" value="RADIAL SPOKE HEAD 1 HOMOLOG"/>
    <property type="match status" value="1"/>
</dbReference>
<dbReference type="Pfam" id="PF02493">
    <property type="entry name" value="MORN"/>
    <property type="match status" value="3"/>
</dbReference>
<evidence type="ECO:0000313" key="5">
    <source>
        <dbReference type="Proteomes" id="UP000217465"/>
    </source>
</evidence>
<dbReference type="RefSeq" id="WP_003105881.1">
    <property type="nucleotide sequence ID" value="NZ_BAWT01000013.1"/>
</dbReference>
<gene>
    <name evidence="4" type="ORF">A9Y57_00752</name>
    <name evidence="3" type="ORF">P7G31_08070</name>
</gene>